<evidence type="ECO:0000259" key="6">
    <source>
        <dbReference type="Pfam" id="PF03446"/>
    </source>
</evidence>
<dbReference type="PIRSF" id="PIRSF000103">
    <property type="entry name" value="HIBADH"/>
    <property type="match status" value="1"/>
</dbReference>
<gene>
    <name evidence="8" type="ORF">BJ968_004427</name>
</gene>
<evidence type="ECO:0000256" key="5">
    <source>
        <dbReference type="SAM" id="SignalP"/>
    </source>
</evidence>
<evidence type="ECO:0000313" key="9">
    <source>
        <dbReference type="Proteomes" id="UP000521922"/>
    </source>
</evidence>
<proteinExistence type="inferred from homology"/>
<feature type="active site" evidence="4">
    <location>
        <position position="177"/>
    </location>
</feature>
<evidence type="ECO:0000256" key="1">
    <source>
        <dbReference type="ARBA" id="ARBA00009080"/>
    </source>
</evidence>
<sequence length="309" mass="30615">MNKVAVLGLGRMGAAVAAALSAAGREVLVWNRSEQGHHRLAAEAALREALIERAPTPARAAAGADLVLTSLADAAALREVLTGPDGALSGARPGTVVADTSTIGVAAAHDLAAAAGAADAVYCDAPVSGSVASVRSATLLVMAGGPDDAVGRLAEVAPAFSAGVVHTGAVGSGQAAKLAVNSIVYSLNAAVAEALVLAERGGVARATALQVFTSSAVAAPLVRYKAAAFADLDAEPVAMSVDLMRKDLRLIADQAQLTGTALPLAEQVTALADAVSAAGRGSADMAALAVHLRELATSWPGQLSHPTHP</sequence>
<keyword evidence="2" id="KW-0560">Oxidoreductase</keyword>
<dbReference type="PANTHER" id="PTHR43580:SF2">
    <property type="entry name" value="CYTOKINE-LIKE NUCLEAR FACTOR N-PAC"/>
    <property type="match status" value="1"/>
</dbReference>
<dbReference type="GO" id="GO:0050661">
    <property type="term" value="F:NADP binding"/>
    <property type="evidence" value="ECO:0007669"/>
    <property type="project" value="InterPro"/>
</dbReference>
<dbReference type="InterPro" id="IPR015815">
    <property type="entry name" value="HIBADH-related"/>
</dbReference>
<name>A0A7Y9DQJ7_9ACTN</name>
<dbReference type="InterPro" id="IPR029154">
    <property type="entry name" value="HIBADH-like_NADP-bd"/>
</dbReference>
<dbReference type="PANTHER" id="PTHR43580">
    <property type="entry name" value="OXIDOREDUCTASE GLYR1-RELATED"/>
    <property type="match status" value="1"/>
</dbReference>
<keyword evidence="3" id="KW-0520">NAD</keyword>
<dbReference type="SUPFAM" id="SSF51735">
    <property type="entry name" value="NAD(P)-binding Rossmann-fold domains"/>
    <property type="match status" value="1"/>
</dbReference>
<dbReference type="InterPro" id="IPR006115">
    <property type="entry name" value="6PGDH_NADP-bd"/>
</dbReference>
<evidence type="ECO:0000313" key="8">
    <source>
        <dbReference type="EMBL" id="NYD24887.1"/>
    </source>
</evidence>
<dbReference type="Gene3D" id="1.10.1040.10">
    <property type="entry name" value="N-(1-d-carboxylethyl)-l-norvaline Dehydrogenase, domain 2"/>
    <property type="match status" value="1"/>
</dbReference>
<dbReference type="RefSeq" id="WP_179755581.1">
    <property type="nucleotide sequence ID" value="NZ_JACCBB010000001.1"/>
</dbReference>
<dbReference type="Proteomes" id="UP000521922">
    <property type="component" value="Unassembled WGS sequence"/>
</dbReference>
<dbReference type="Pfam" id="PF03446">
    <property type="entry name" value="NAD_binding_2"/>
    <property type="match status" value="1"/>
</dbReference>
<keyword evidence="9" id="KW-1185">Reference proteome</keyword>
<dbReference type="EMBL" id="JACCBB010000001">
    <property type="protein sequence ID" value="NYD24887.1"/>
    <property type="molecule type" value="Genomic_DNA"/>
</dbReference>
<evidence type="ECO:0000256" key="4">
    <source>
        <dbReference type="PIRSR" id="PIRSR000103-1"/>
    </source>
</evidence>
<accession>A0A7Y9DQJ7</accession>
<evidence type="ECO:0000256" key="3">
    <source>
        <dbReference type="ARBA" id="ARBA00023027"/>
    </source>
</evidence>
<keyword evidence="5" id="KW-0732">Signal</keyword>
<evidence type="ECO:0000259" key="7">
    <source>
        <dbReference type="Pfam" id="PF14833"/>
    </source>
</evidence>
<comment type="caution">
    <text evidence="8">The sequence shown here is derived from an EMBL/GenBank/DDBJ whole genome shotgun (WGS) entry which is preliminary data.</text>
</comment>
<feature type="domain" description="3-hydroxyisobutyrate dehydrogenase-like NAD-binding" evidence="7">
    <location>
        <begin position="171"/>
        <end position="289"/>
    </location>
</feature>
<feature type="signal peptide" evidence="5">
    <location>
        <begin position="1"/>
        <end position="17"/>
    </location>
</feature>
<comment type="similarity">
    <text evidence="1">Belongs to the HIBADH-related family.</text>
</comment>
<dbReference type="SUPFAM" id="SSF48179">
    <property type="entry name" value="6-phosphogluconate dehydrogenase C-terminal domain-like"/>
    <property type="match status" value="1"/>
</dbReference>
<reference evidence="8 9" key="1">
    <citation type="submission" date="2020-07" db="EMBL/GenBank/DDBJ databases">
        <title>Sequencing the genomes of 1000 actinobacteria strains.</title>
        <authorList>
            <person name="Klenk H.-P."/>
        </authorList>
    </citation>
    <scope>NUCLEOTIDE SEQUENCE [LARGE SCALE GENOMIC DNA]</scope>
    <source>
        <strain evidence="8 9">DSM 7487</strain>
    </source>
</reference>
<dbReference type="Pfam" id="PF14833">
    <property type="entry name" value="NAD_binding_11"/>
    <property type="match status" value="1"/>
</dbReference>
<dbReference type="InterPro" id="IPR036291">
    <property type="entry name" value="NAD(P)-bd_dom_sf"/>
</dbReference>
<dbReference type="GO" id="GO:0051287">
    <property type="term" value="F:NAD binding"/>
    <property type="evidence" value="ECO:0007669"/>
    <property type="project" value="InterPro"/>
</dbReference>
<dbReference type="InterPro" id="IPR013328">
    <property type="entry name" value="6PGD_dom2"/>
</dbReference>
<organism evidence="8 9">
    <name type="scientific">Kineococcus aurantiacus</name>
    <dbReference type="NCBI Taxonomy" id="37633"/>
    <lineage>
        <taxon>Bacteria</taxon>
        <taxon>Bacillati</taxon>
        <taxon>Actinomycetota</taxon>
        <taxon>Actinomycetes</taxon>
        <taxon>Kineosporiales</taxon>
        <taxon>Kineosporiaceae</taxon>
        <taxon>Kineococcus</taxon>
    </lineage>
</organism>
<dbReference type="InterPro" id="IPR051265">
    <property type="entry name" value="HIBADH-related_NP60_sf"/>
</dbReference>
<protein>
    <submittedName>
        <fullName evidence="8">3-hydroxyisobutyrate dehydrogenase-like beta-hydroxyacid dehydrogenase</fullName>
    </submittedName>
</protein>
<dbReference type="InterPro" id="IPR008927">
    <property type="entry name" value="6-PGluconate_DH-like_C_sf"/>
</dbReference>
<dbReference type="Gene3D" id="3.40.50.720">
    <property type="entry name" value="NAD(P)-binding Rossmann-like Domain"/>
    <property type="match status" value="1"/>
</dbReference>
<dbReference type="AlphaFoldDB" id="A0A7Y9DQJ7"/>
<dbReference type="GO" id="GO:0016491">
    <property type="term" value="F:oxidoreductase activity"/>
    <property type="evidence" value="ECO:0007669"/>
    <property type="project" value="UniProtKB-KW"/>
</dbReference>
<feature type="domain" description="6-phosphogluconate dehydrogenase NADP-binding" evidence="6">
    <location>
        <begin position="3"/>
        <end position="168"/>
    </location>
</feature>
<evidence type="ECO:0000256" key="2">
    <source>
        <dbReference type="ARBA" id="ARBA00023002"/>
    </source>
</evidence>
<feature type="chain" id="PRO_5038884301" evidence="5">
    <location>
        <begin position="18"/>
        <end position="309"/>
    </location>
</feature>